<keyword evidence="3" id="KW-0539">Nucleus</keyword>
<feature type="compositionally biased region" description="Basic and acidic residues" evidence="4">
    <location>
        <begin position="330"/>
        <end position="371"/>
    </location>
</feature>
<accession>A0A0L0RYI2</accession>
<evidence type="ECO:0000256" key="1">
    <source>
        <dbReference type="ARBA" id="ARBA00004123"/>
    </source>
</evidence>
<evidence type="ECO:0000256" key="4">
    <source>
        <dbReference type="SAM" id="MobiDB-lite"/>
    </source>
</evidence>
<feature type="domain" description="Ribosomal RNA-processing protein 14 N-terminal" evidence="6">
    <location>
        <begin position="17"/>
        <end position="75"/>
    </location>
</feature>
<proteinExistence type="inferred from homology"/>
<reference evidence="7 8" key="1">
    <citation type="submission" date="2009-11" db="EMBL/GenBank/DDBJ databases">
        <title>Annotation of Allomyces macrogynus ATCC 38327.</title>
        <authorList>
            <consortium name="The Broad Institute Genome Sequencing Platform"/>
            <person name="Russ C."/>
            <person name="Cuomo C."/>
            <person name="Burger G."/>
            <person name="Gray M.W."/>
            <person name="Holland P.W.H."/>
            <person name="King N."/>
            <person name="Lang F.B.F."/>
            <person name="Roger A.J."/>
            <person name="Ruiz-Trillo I."/>
            <person name="Young S.K."/>
            <person name="Zeng Q."/>
            <person name="Gargeya S."/>
            <person name="Fitzgerald M."/>
            <person name="Haas B."/>
            <person name="Abouelleil A."/>
            <person name="Alvarado L."/>
            <person name="Arachchi H.M."/>
            <person name="Berlin A."/>
            <person name="Chapman S.B."/>
            <person name="Gearin G."/>
            <person name="Goldberg J."/>
            <person name="Griggs A."/>
            <person name="Gujja S."/>
            <person name="Hansen M."/>
            <person name="Heiman D."/>
            <person name="Howarth C."/>
            <person name="Larimer J."/>
            <person name="Lui A."/>
            <person name="MacDonald P.J.P."/>
            <person name="McCowen C."/>
            <person name="Montmayeur A."/>
            <person name="Murphy C."/>
            <person name="Neiman D."/>
            <person name="Pearson M."/>
            <person name="Priest M."/>
            <person name="Roberts A."/>
            <person name="Saif S."/>
            <person name="Shea T."/>
            <person name="Sisk P."/>
            <person name="Stolte C."/>
            <person name="Sykes S."/>
            <person name="Wortman J."/>
            <person name="Nusbaum C."/>
            <person name="Birren B."/>
        </authorList>
    </citation>
    <scope>NUCLEOTIDE SEQUENCE [LARGE SCALE GENOMIC DNA]</scope>
    <source>
        <strain evidence="7 8">ATCC 38327</strain>
    </source>
</reference>
<gene>
    <name evidence="7" type="ORF">AMAG_01333</name>
</gene>
<dbReference type="PANTHER" id="PTHR14369">
    <property type="entry name" value="SURFEIT LOCUS PROTEIN 6"/>
    <property type="match status" value="1"/>
</dbReference>
<name>A0A0L0RYI2_ALLM3</name>
<feature type="domain" description="Ribosomal RNA-processing protein 14/surfeit locus protein 6 C-terminal" evidence="5">
    <location>
        <begin position="177"/>
        <end position="376"/>
    </location>
</feature>
<feature type="compositionally biased region" description="Basic and acidic residues" evidence="4">
    <location>
        <begin position="177"/>
        <end position="193"/>
    </location>
</feature>
<evidence type="ECO:0000256" key="2">
    <source>
        <dbReference type="ARBA" id="ARBA00005904"/>
    </source>
</evidence>
<organism evidence="7 8">
    <name type="scientific">Allomyces macrogynus (strain ATCC 38327)</name>
    <name type="common">Allomyces javanicus var. macrogynus</name>
    <dbReference type="NCBI Taxonomy" id="578462"/>
    <lineage>
        <taxon>Eukaryota</taxon>
        <taxon>Fungi</taxon>
        <taxon>Fungi incertae sedis</taxon>
        <taxon>Blastocladiomycota</taxon>
        <taxon>Blastocladiomycetes</taxon>
        <taxon>Blastocladiales</taxon>
        <taxon>Blastocladiaceae</taxon>
        <taxon>Allomyces</taxon>
    </lineage>
</organism>
<dbReference type="Proteomes" id="UP000054350">
    <property type="component" value="Unassembled WGS sequence"/>
</dbReference>
<dbReference type="GO" id="GO:0005730">
    <property type="term" value="C:nucleolus"/>
    <property type="evidence" value="ECO:0007669"/>
    <property type="project" value="TreeGrafter"/>
</dbReference>
<sequence length="380" mass="42305">MDISTSFPALDDLRAALEATSKAINQIVDLIPAEFWFVEDHEANIESKYMHKKRGIDVPETKAAKKPKRSKLNPDDPANAVTARQSLMAQEEAKAKVDKQQQQSAADADSDVADDDASDADTSGDEEVSDFSDEDDEQVLSGPAMTVQERLAALRLARQPTNPKSIARHEKRLAASAEERKSARAEKKKEQKQKQKHQKGIDQMMTKTSDGAILSRDEVQNKKAIVSAVTKAAKAVKGKSADAITEDVSFGNVDFGEDKKKTKGPAKKDIKAQLAKAEKHKAKIAEIADKDAEKAKAIKEKGAWVKALKSASGEKIKDDTRLLKKALKRKEKEKEKKKEEWAKRTKTIAKEMRDRQKKRAENIQKKLDDRKARKTKKGKK</sequence>
<dbReference type="Pfam" id="PF04935">
    <property type="entry name" value="SURF6"/>
    <property type="match status" value="1"/>
</dbReference>
<dbReference type="EMBL" id="GG745329">
    <property type="protein sequence ID" value="KNE55442.1"/>
    <property type="molecule type" value="Genomic_DNA"/>
</dbReference>
<keyword evidence="8" id="KW-1185">Reference proteome</keyword>
<dbReference type="PANTHER" id="PTHR14369:SF0">
    <property type="entry name" value="SURFEIT LOCUS PROTEIN 6"/>
    <property type="match status" value="1"/>
</dbReference>
<protein>
    <recommendedName>
        <fullName evidence="9">Ribosomal RNA-processing protein 14/surfeit locus protein 6 C-terminal domain-containing protein</fullName>
    </recommendedName>
</protein>
<dbReference type="GO" id="GO:0042273">
    <property type="term" value="P:ribosomal large subunit biogenesis"/>
    <property type="evidence" value="ECO:0007669"/>
    <property type="project" value="TreeGrafter"/>
</dbReference>
<dbReference type="OMA" id="ICRARAQ"/>
<feature type="compositionally biased region" description="Acidic residues" evidence="4">
    <location>
        <begin position="108"/>
        <end position="138"/>
    </location>
</feature>
<dbReference type="GO" id="GO:0003677">
    <property type="term" value="F:DNA binding"/>
    <property type="evidence" value="ECO:0007669"/>
    <property type="project" value="TreeGrafter"/>
</dbReference>
<dbReference type="InterPro" id="IPR007019">
    <property type="entry name" value="SURF6"/>
</dbReference>
<dbReference type="Pfam" id="PF15459">
    <property type="entry name" value="RRP14"/>
    <property type="match status" value="1"/>
</dbReference>
<dbReference type="InterPro" id="IPR029190">
    <property type="entry name" value="Rrp14/SURF6_C"/>
</dbReference>
<evidence type="ECO:0008006" key="9">
    <source>
        <dbReference type="Google" id="ProtNLM"/>
    </source>
</evidence>
<dbReference type="VEuPathDB" id="FungiDB:AMAG_01333"/>
<evidence type="ECO:0000313" key="8">
    <source>
        <dbReference type="Proteomes" id="UP000054350"/>
    </source>
</evidence>
<evidence type="ECO:0000256" key="3">
    <source>
        <dbReference type="ARBA" id="ARBA00023242"/>
    </source>
</evidence>
<dbReference type="eggNOG" id="KOG2885">
    <property type="taxonomic scope" value="Eukaryota"/>
</dbReference>
<dbReference type="AlphaFoldDB" id="A0A0L0RYI2"/>
<reference evidence="8" key="2">
    <citation type="submission" date="2009-11" db="EMBL/GenBank/DDBJ databases">
        <title>The Genome Sequence of Allomyces macrogynus strain ATCC 38327.</title>
        <authorList>
            <consortium name="The Broad Institute Genome Sequencing Platform"/>
            <person name="Russ C."/>
            <person name="Cuomo C."/>
            <person name="Shea T."/>
            <person name="Young S.K."/>
            <person name="Zeng Q."/>
            <person name="Koehrsen M."/>
            <person name="Haas B."/>
            <person name="Borodovsky M."/>
            <person name="Guigo R."/>
            <person name="Alvarado L."/>
            <person name="Berlin A."/>
            <person name="Borenstein D."/>
            <person name="Chen Z."/>
            <person name="Engels R."/>
            <person name="Freedman E."/>
            <person name="Gellesch M."/>
            <person name="Goldberg J."/>
            <person name="Griggs A."/>
            <person name="Gujja S."/>
            <person name="Heiman D."/>
            <person name="Hepburn T."/>
            <person name="Howarth C."/>
            <person name="Jen D."/>
            <person name="Larson L."/>
            <person name="Lewis B."/>
            <person name="Mehta T."/>
            <person name="Park D."/>
            <person name="Pearson M."/>
            <person name="Roberts A."/>
            <person name="Saif S."/>
            <person name="Shenoy N."/>
            <person name="Sisk P."/>
            <person name="Stolte C."/>
            <person name="Sykes S."/>
            <person name="Walk T."/>
            <person name="White J."/>
            <person name="Yandava C."/>
            <person name="Burger G."/>
            <person name="Gray M.W."/>
            <person name="Holland P.W.H."/>
            <person name="King N."/>
            <person name="Lang F.B.F."/>
            <person name="Roger A.J."/>
            <person name="Ruiz-Trillo I."/>
            <person name="Lander E."/>
            <person name="Nusbaum C."/>
        </authorList>
    </citation>
    <scope>NUCLEOTIDE SEQUENCE [LARGE SCALE GENOMIC DNA]</scope>
    <source>
        <strain evidence="8">ATCC 38327</strain>
    </source>
</reference>
<evidence type="ECO:0000259" key="5">
    <source>
        <dbReference type="Pfam" id="PF04935"/>
    </source>
</evidence>
<feature type="region of interest" description="Disordered" evidence="4">
    <location>
        <begin position="56"/>
        <end position="215"/>
    </location>
</feature>
<dbReference type="GO" id="GO:0042274">
    <property type="term" value="P:ribosomal small subunit biogenesis"/>
    <property type="evidence" value="ECO:0007669"/>
    <property type="project" value="TreeGrafter"/>
</dbReference>
<comment type="similarity">
    <text evidence="2">Belongs to the SURF6 family.</text>
</comment>
<comment type="subcellular location">
    <subcellularLocation>
        <location evidence="1">Nucleus</location>
    </subcellularLocation>
</comment>
<dbReference type="OrthoDB" id="444809at2759"/>
<feature type="region of interest" description="Disordered" evidence="4">
    <location>
        <begin position="329"/>
        <end position="380"/>
    </location>
</feature>
<dbReference type="STRING" id="578462.A0A0L0RYI2"/>
<dbReference type="GO" id="GO:0003723">
    <property type="term" value="F:RNA binding"/>
    <property type="evidence" value="ECO:0007669"/>
    <property type="project" value="TreeGrafter"/>
</dbReference>
<dbReference type="InterPro" id="IPR029188">
    <property type="entry name" value="Rrp14_N"/>
</dbReference>
<evidence type="ECO:0000259" key="6">
    <source>
        <dbReference type="Pfam" id="PF15459"/>
    </source>
</evidence>
<evidence type="ECO:0000313" key="7">
    <source>
        <dbReference type="EMBL" id="KNE55442.1"/>
    </source>
</evidence>